<dbReference type="Pfam" id="PF07731">
    <property type="entry name" value="Cu-oxidase_2"/>
    <property type="match status" value="1"/>
</dbReference>
<evidence type="ECO:0000256" key="1">
    <source>
        <dbReference type="ARBA" id="ARBA00010609"/>
    </source>
</evidence>
<evidence type="ECO:0008006" key="10">
    <source>
        <dbReference type="Google" id="ProtNLM"/>
    </source>
</evidence>
<evidence type="ECO:0000259" key="5">
    <source>
        <dbReference type="Pfam" id="PF00394"/>
    </source>
</evidence>
<dbReference type="InterPro" id="IPR045087">
    <property type="entry name" value="Cu-oxidase_fam"/>
</dbReference>
<dbReference type="GO" id="GO:0005507">
    <property type="term" value="F:copper ion binding"/>
    <property type="evidence" value="ECO:0007669"/>
    <property type="project" value="InterPro"/>
</dbReference>
<feature type="region of interest" description="Disordered" evidence="3">
    <location>
        <begin position="23"/>
        <end position="61"/>
    </location>
</feature>
<dbReference type="InterPro" id="IPR011707">
    <property type="entry name" value="Cu-oxidase-like_N"/>
</dbReference>
<proteinExistence type="inferred from homology"/>
<comment type="similarity">
    <text evidence="1">Belongs to the multicopper oxidase family.</text>
</comment>
<dbReference type="InterPro" id="IPR001117">
    <property type="entry name" value="Cu-oxidase_2nd"/>
</dbReference>
<keyword evidence="2" id="KW-0186">Copper</keyword>
<evidence type="ECO:0000313" key="8">
    <source>
        <dbReference type="EMBL" id="CAK4030650.1"/>
    </source>
</evidence>
<sequence length="639" mass="69948">MPLFARLLALGLAAASSAVVEASPQWGRPEGRPDWPEGPATWPQRRPDWPQGRSEWRGAGQSAGSPTYNYIFQFPLPIPAVAQPAFTETINGKTVQYYETTVSSFQRQIYPNLGPANMIGYNGTAPGPTYMIPRGTESVIRYLNNGKQTASVHLHGSYTHAVWDGWADDELQVGQWKDYYYPNSESARTMWYHDHADGHTADDAYYGQAGFYIVTDPAENGLGLPSGKHDIPLALNDKIYQSNGDLASPDGDTVGFFGDIIEVNNQPWPYLSVEPRKYRFRMCDMALSRDFDLYIADQNMNHIQFQIIGSDSGLFGAPVNAKDVTISNGERYEIVVDFSGFKGQNLTLMDGMATTQIPEFDNTDKVMRFVVGHTVSDSSNNAVPSTLNSNIPWPAQRSTIDHTFNFQMGGAAEWTVNGVNFDDPNNRVLARPPQGTVEHWQFRHTGGPAVHPVHVHLVNMQVISRTGGARGLMPYEAAGLKDVVMLAPGEIVDVMAIYGPWNGMYMFHCHNLVHEDHHMMAAFNTTRLAALGYTFDSTEQFSDPLDPRFAPKAYNAADYSDAAKHSAVSSLVALSAYAPASSLMAAEAAYYATAGYHGDSMTAVQTAAPSSSGYGFVPAGVKPTSTALIPRETGSPFHA</sequence>
<dbReference type="GO" id="GO:0016491">
    <property type="term" value="F:oxidoreductase activity"/>
    <property type="evidence" value="ECO:0007669"/>
    <property type="project" value="InterPro"/>
</dbReference>
<feature type="domain" description="Plastocyanin-like" evidence="7">
    <location>
        <begin position="109"/>
        <end position="218"/>
    </location>
</feature>
<comment type="caution">
    <text evidence="8">The sequence shown here is derived from an EMBL/GenBank/DDBJ whole genome shotgun (WGS) entry which is preliminary data.</text>
</comment>
<organism evidence="8 9">
    <name type="scientific">Lecanosticta acicola</name>
    <dbReference type="NCBI Taxonomy" id="111012"/>
    <lineage>
        <taxon>Eukaryota</taxon>
        <taxon>Fungi</taxon>
        <taxon>Dikarya</taxon>
        <taxon>Ascomycota</taxon>
        <taxon>Pezizomycotina</taxon>
        <taxon>Dothideomycetes</taxon>
        <taxon>Dothideomycetidae</taxon>
        <taxon>Mycosphaerellales</taxon>
        <taxon>Mycosphaerellaceae</taxon>
        <taxon>Lecanosticta</taxon>
    </lineage>
</organism>
<dbReference type="InterPro" id="IPR011706">
    <property type="entry name" value="Cu-oxidase_C"/>
</dbReference>
<dbReference type="PANTHER" id="PTHR48267">
    <property type="entry name" value="CUPREDOXIN SUPERFAMILY PROTEIN"/>
    <property type="match status" value="1"/>
</dbReference>
<evidence type="ECO:0000256" key="3">
    <source>
        <dbReference type="SAM" id="MobiDB-lite"/>
    </source>
</evidence>
<gene>
    <name evidence="8" type="ORF">LECACI_7A005808</name>
</gene>
<evidence type="ECO:0000256" key="4">
    <source>
        <dbReference type="SAM" id="SignalP"/>
    </source>
</evidence>
<reference evidence="8" key="1">
    <citation type="submission" date="2023-11" db="EMBL/GenBank/DDBJ databases">
        <authorList>
            <person name="Alioto T."/>
            <person name="Alioto T."/>
            <person name="Gomez Garrido J."/>
        </authorList>
    </citation>
    <scope>NUCLEOTIDE SEQUENCE</scope>
</reference>
<dbReference type="Pfam" id="PF00394">
    <property type="entry name" value="Cu-oxidase"/>
    <property type="match status" value="1"/>
</dbReference>
<evidence type="ECO:0000259" key="7">
    <source>
        <dbReference type="Pfam" id="PF07732"/>
    </source>
</evidence>
<feature type="signal peptide" evidence="4">
    <location>
        <begin position="1"/>
        <end position="22"/>
    </location>
</feature>
<dbReference type="InterPro" id="IPR008972">
    <property type="entry name" value="Cupredoxin"/>
</dbReference>
<dbReference type="Proteomes" id="UP001296104">
    <property type="component" value="Unassembled WGS sequence"/>
</dbReference>
<keyword evidence="4" id="KW-0732">Signal</keyword>
<evidence type="ECO:0000256" key="2">
    <source>
        <dbReference type="ARBA" id="ARBA00023008"/>
    </source>
</evidence>
<feature type="domain" description="Plastocyanin-like" evidence="6">
    <location>
        <begin position="411"/>
        <end position="526"/>
    </location>
</feature>
<evidence type="ECO:0000313" key="9">
    <source>
        <dbReference type="Proteomes" id="UP001296104"/>
    </source>
</evidence>
<accession>A0AAI8Z1C9</accession>
<dbReference type="SUPFAM" id="SSF49503">
    <property type="entry name" value="Cupredoxins"/>
    <property type="match status" value="3"/>
</dbReference>
<protein>
    <recommendedName>
        <fullName evidence="10">Bilirubin oxidase</fullName>
    </recommendedName>
</protein>
<keyword evidence="9" id="KW-1185">Reference proteome</keyword>
<name>A0AAI8Z1C9_9PEZI</name>
<dbReference type="Pfam" id="PF07732">
    <property type="entry name" value="Cu-oxidase_3"/>
    <property type="match status" value="1"/>
</dbReference>
<feature type="domain" description="Plastocyanin-like" evidence="5">
    <location>
        <begin position="265"/>
        <end position="366"/>
    </location>
</feature>
<dbReference type="EMBL" id="CAVMBE010000038">
    <property type="protein sequence ID" value="CAK4030650.1"/>
    <property type="molecule type" value="Genomic_DNA"/>
</dbReference>
<dbReference type="Gene3D" id="2.60.40.420">
    <property type="entry name" value="Cupredoxins - blue copper proteins"/>
    <property type="match status" value="3"/>
</dbReference>
<dbReference type="PANTHER" id="PTHR48267:SF1">
    <property type="entry name" value="BILIRUBIN OXIDASE"/>
    <property type="match status" value="1"/>
</dbReference>
<feature type="chain" id="PRO_5042489731" description="Bilirubin oxidase" evidence="4">
    <location>
        <begin position="23"/>
        <end position="639"/>
    </location>
</feature>
<dbReference type="AlphaFoldDB" id="A0AAI8Z1C9"/>
<evidence type="ECO:0000259" key="6">
    <source>
        <dbReference type="Pfam" id="PF07731"/>
    </source>
</evidence>